<reference evidence="1 2" key="1">
    <citation type="journal article" date="2012" name="BMC Genomics">
        <title>Comparative genomics of the white-rot fungi, Phanerochaete carnosa and P. chrysosporium, to elucidate the genetic basis of the distinct wood types they colonize.</title>
        <authorList>
            <person name="Suzuki H."/>
            <person name="MacDonald J."/>
            <person name="Syed K."/>
            <person name="Salamov A."/>
            <person name="Hori C."/>
            <person name="Aerts A."/>
            <person name="Henrissat B."/>
            <person name="Wiebenga A."/>
            <person name="vanKuyk P.A."/>
            <person name="Barry K."/>
            <person name="Lindquist E."/>
            <person name="LaButti K."/>
            <person name="Lapidus A."/>
            <person name="Lucas S."/>
            <person name="Coutinho P."/>
            <person name="Gong Y."/>
            <person name="Samejima M."/>
            <person name="Mahadevan R."/>
            <person name="Abou-Zaid M."/>
            <person name="de Vries R.P."/>
            <person name="Igarashi K."/>
            <person name="Yadav J.S."/>
            <person name="Grigoriev I.V."/>
            <person name="Master E.R."/>
        </authorList>
    </citation>
    <scope>NUCLEOTIDE SEQUENCE [LARGE SCALE GENOMIC DNA]</scope>
    <source>
        <strain evidence="1 2">HHB-10118-sp</strain>
    </source>
</reference>
<evidence type="ECO:0000313" key="2">
    <source>
        <dbReference type="Proteomes" id="UP000008370"/>
    </source>
</evidence>
<dbReference type="KEGG" id="pco:PHACADRAFT_259204"/>
<evidence type="ECO:0000313" key="1">
    <source>
        <dbReference type="EMBL" id="EKM53029.1"/>
    </source>
</evidence>
<accession>K5W2A3</accession>
<name>K5W2A3_PHACS</name>
<dbReference type="GeneID" id="18917346"/>
<keyword evidence="2" id="KW-1185">Reference proteome</keyword>
<dbReference type="Proteomes" id="UP000008370">
    <property type="component" value="Unassembled WGS sequence"/>
</dbReference>
<dbReference type="InParanoid" id="K5W2A3"/>
<protein>
    <submittedName>
        <fullName evidence="1">Uncharacterized protein</fullName>
    </submittedName>
</protein>
<dbReference type="RefSeq" id="XP_007397736.1">
    <property type="nucleotide sequence ID" value="XM_007397674.1"/>
</dbReference>
<proteinExistence type="predicted"/>
<dbReference type="AlphaFoldDB" id="K5W2A3"/>
<gene>
    <name evidence="1" type="ORF">PHACADRAFT_259204</name>
</gene>
<dbReference type="EMBL" id="JH930474">
    <property type="protein sequence ID" value="EKM53029.1"/>
    <property type="molecule type" value="Genomic_DNA"/>
</dbReference>
<dbReference type="HOGENOM" id="CLU_2942556_0_0_1"/>
<sequence length="60" mass="6727">MITRDMPGRPVAAYSGSDDRSIMITPCETAQPCRQLSFDIDLATTWHEGTPSTLRDIRPF</sequence>
<organism evidence="1 2">
    <name type="scientific">Phanerochaete carnosa (strain HHB-10118-sp)</name>
    <name type="common">White-rot fungus</name>
    <name type="synonym">Peniophora carnosa</name>
    <dbReference type="NCBI Taxonomy" id="650164"/>
    <lineage>
        <taxon>Eukaryota</taxon>
        <taxon>Fungi</taxon>
        <taxon>Dikarya</taxon>
        <taxon>Basidiomycota</taxon>
        <taxon>Agaricomycotina</taxon>
        <taxon>Agaricomycetes</taxon>
        <taxon>Polyporales</taxon>
        <taxon>Phanerochaetaceae</taxon>
        <taxon>Phanerochaete</taxon>
    </lineage>
</organism>